<evidence type="ECO:0000256" key="1">
    <source>
        <dbReference type="SAM" id="SignalP"/>
    </source>
</evidence>
<comment type="caution">
    <text evidence="3">The sequence shown here is derived from an EMBL/GenBank/DDBJ whole genome shotgun (WGS) entry which is preliminary data.</text>
</comment>
<protein>
    <recommendedName>
        <fullName evidence="2">Peptidoglycan binding-like domain-containing protein</fullName>
    </recommendedName>
</protein>
<evidence type="ECO:0000259" key="2">
    <source>
        <dbReference type="Pfam" id="PF01471"/>
    </source>
</evidence>
<sequence>MPKFITLFTVLILAGLLAAGCAKKENSAESMEMTIPMSISVDGKSSINMVTKEGLPVETSAAQMPENTQEASFLPSNQDIQMALKNAGFYKGAIDGKIGPASKKALTEFQQQNGLTADGKAGKKTWEKLKSYLNQAQQ</sequence>
<keyword evidence="1" id="KW-0732">Signal</keyword>
<dbReference type="InterPro" id="IPR002477">
    <property type="entry name" value="Peptidoglycan-bd-like"/>
</dbReference>
<dbReference type="EMBL" id="PFGP01000123">
    <property type="protein sequence ID" value="PIW66047.1"/>
    <property type="molecule type" value="Genomic_DNA"/>
</dbReference>
<reference evidence="3 4" key="1">
    <citation type="submission" date="2017-09" db="EMBL/GenBank/DDBJ databases">
        <title>Depth-based differentiation of microbial function through sediment-hosted aquifers and enrichment of novel symbionts in the deep terrestrial subsurface.</title>
        <authorList>
            <person name="Probst A.J."/>
            <person name="Ladd B."/>
            <person name="Jarett J.K."/>
            <person name="Geller-Mcgrath D.E."/>
            <person name="Sieber C.M."/>
            <person name="Emerson J.B."/>
            <person name="Anantharaman K."/>
            <person name="Thomas B.C."/>
            <person name="Malmstrom R."/>
            <person name="Stieglmeier M."/>
            <person name="Klingl A."/>
            <person name="Woyke T."/>
            <person name="Ryan C.M."/>
            <person name="Banfield J.F."/>
        </authorList>
    </citation>
    <scope>NUCLEOTIDE SEQUENCE [LARGE SCALE GENOMIC DNA]</scope>
    <source>
        <strain evidence="3">CG12_big_fil_rev_8_21_14_0_65_43_15</strain>
    </source>
</reference>
<dbReference type="Gene3D" id="1.10.101.10">
    <property type="entry name" value="PGBD-like superfamily/PGBD"/>
    <property type="match status" value="1"/>
</dbReference>
<feature type="signal peptide" evidence="1">
    <location>
        <begin position="1"/>
        <end position="24"/>
    </location>
</feature>
<feature type="chain" id="PRO_5014463187" description="Peptidoglycan binding-like domain-containing protein" evidence="1">
    <location>
        <begin position="25"/>
        <end position="138"/>
    </location>
</feature>
<accession>A0A2J0LQD3</accession>
<gene>
    <name evidence="3" type="ORF">COW11_05320</name>
</gene>
<name>A0A2J0LQD3_9BACT</name>
<feature type="domain" description="Peptidoglycan binding-like" evidence="2">
    <location>
        <begin position="78"/>
        <end position="129"/>
    </location>
</feature>
<dbReference type="PROSITE" id="PS51257">
    <property type="entry name" value="PROKAR_LIPOPROTEIN"/>
    <property type="match status" value="1"/>
</dbReference>
<dbReference type="InterPro" id="IPR036366">
    <property type="entry name" value="PGBDSf"/>
</dbReference>
<dbReference type="AlphaFoldDB" id="A0A2J0LQD3"/>
<dbReference type="SUPFAM" id="SSF47090">
    <property type="entry name" value="PGBD-like"/>
    <property type="match status" value="1"/>
</dbReference>
<dbReference type="InterPro" id="IPR036365">
    <property type="entry name" value="PGBD-like_sf"/>
</dbReference>
<dbReference type="Proteomes" id="UP000231267">
    <property type="component" value="Unassembled WGS sequence"/>
</dbReference>
<dbReference type="Pfam" id="PF01471">
    <property type="entry name" value="PG_binding_1"/>
    <property type="match status" value="1"/>
</dbReference>
<organism evidence="3 4">
    <name type="scientific">Candidatus Taenaricola geysiri</name>
    <dbReference type="NCBI Taxonomy" id="1974752"/>
    <lineage>
        <taxon>Bacteria</taxon>
        <taxon>Pseudomonadati</taxon>
        <taxon>Candidatus Omnitrophota</taxon>
        <taxon>Candidatus Taenaricola</taxon>
    </lineage>
</organism>
<proteinExistence type="predicted"/>
<evidence type="ECO:0000313" key="3">
    <source>
        <dbReference type="EMBL" id="PIW66047.1"/>
    </source>
</evidence>
<evidence type="ECO:0000313" key="4">
    <source>
        <dbReference type="Proteomes" id="UP000231267"/>
    </source>
</evidence>